<evidence type="ECO:0000313" key="2">
    <source>
        <dbReference type="EMBL" id="AIE92001.1"/>
    </source>
</evidence>
<keyword evidence="1" id="KW-1133">Transmembrane helix</keyword>
<proteinExistence type="predicted"/>
<dbReference type="EMBL" id="KF900355">
    <property type="protein sequence ID" value="AIE92001.1"/>
    <property type="molecule type" value="Genomic_DNA"/>
</dbReference>
<organism evidence="2">
    <name type="scientific">uncultured marine thaumarchaeote AD1000_19_G07</name>
    <dbReference type="NCBI Taxonomy" id="1455897"/>
    <lineage>
        <taxon>Archaea</taxon>
        <taxon>Nitrososphaerota</taxon>
        <taxon>environmental samples</taxon>
    </lineage>
</organism>
<accession>A0A075FRB1</accession>
<sequence>MPISYAQAPAVITSFTVLDPNGNDVTDEFLVAGGSYTINFEIEIGATLSDNILLTTSMEKSGNSFWTLNNNYEGIDTSTWTPGSPSITFQAVEGTVQFTLDGKIPESITEKEIGDIGKTIHALELVPLLVMSLDSMEILDERTYTITDQTIISYDALLQSKTEKLDSISMDEKYNSLAREIVSEAEYLTSFGLYDDAIQLLETIPDSDYPEPPRTTTLLIVSSIFLGITTIALALLFIRTRSSTSYLSSSVSEKADKLDLLLIKASRIDRSLADDLETIKKELKDLV</sequence>
<feature type="transmembrane region" description="Helical" evidence="1">
    <location>
        <begin position="218"/>
        <end position="238"/>
    </location>
</feature>
<reference evidence="2" key="1">
    <citation type="journal article" date="2014" name="Genome Biol. Evol.">
        <title>Pangenome evidence for extensive interdomain horizontal transfer affecting lineage core and shell genes in uncultured planktonic thaumarchaeota and euryarchaeota.</title>
        <authorList>
            <person name="Deschamps P."/>
            <person name="Zivanovic Y."/>
            <person name="Moreira D."/>
            <person name="Rodriguez-Valera F."/>
            <person name="Lopez-Garcia P."/>
        </authorList>
    </citation>
    <scope>NUCLEOTIDE SEQUENCE</scope>
</reference>
<name>A0A075FRB1_9ARCH</name>
<evidence type="ECO:0000256" key="1">
    <source>
        <dbReference type="SAM" id="Phobius"/>
    </source>
</evidence>
<protein>
    <submittedName>
        <fullName evidence="2">Uncharacterized protein</fullName>
    </submittedName>
</protein>
<keyword evidence="1" id="KW-0472">Membrane</keyword>
<dbReference type="AlphaFoldDB" id="A0A075FRB1"/>
<keyword evidence="1" id="KW-0812">Transmembrane</keyword>